<gene>
    <name evidence="3" type="ORF">Pla52n_59220</name>
</gene>
<keyword evidence="4" id="KW-1185">Reference proteome</keyword>
<evidence type="ECO:0000313" key="3">
    <source>
        <dbReference type="EMBL" id="TWT93262.1"/>
    </source>
</evidence>
<reference evidence="3 4" key="1">
    <citation type="submission" date="2019-02" db="EMBL/GenBank/DDBJ databases">
        <title>Deep-cultivation of Planctomycetes and their phenomic and genomic characterization uncovers novel biology.</title>
        <authorList>
            <person name="Wiegand S."/>
            <person name="Jogler M."/>
            <person name="Boedeker C."/>
            <person name="Pinto D."/>
            <person name="Vollmers J."/>
            <person name="Rivas-Marin E."/>
            <person name="Kohn T."/>
            <person name="Peeters S.H."/>
            <person name="Heuer A."/>
            <person name="Rast P."/>
            <person name="Oberbeckmann S."/>
            <person name="Bunk B."/>
            <person name="Jeske O."/>
            <person name="Meyerdierks A."/>
            <person name="Storesund J.E."/>
            <person name="Kallscheuer N."/>
            <person name="Luecker S."/>
            <person name="Lage O.M."/>
            <person name="Pohl T."/>
            <person name="Merkel B.J."/>
            <person name="Hornburger P."/>
            <person name="Mueller R.-W."/>
            <person name="Bruemmer F."/>
            <person name="Labrenz M."/>
            <person name="Spormann A.M."/>
            <person name="Op Den Camp H."/>
            <person name="Overmann J."/>
            <person name="Amann R."/>
            <person name="Jetten M.S.M."/>
            <person name="Mascher T."/>
            <person name="Medema M.H."/>
            <person name="Devos D.P."/>
            <person name="Kaster A.-K."/>
            <person name="Ovreas L."/>
            <person name="Rohde M."/>
            <person name="Galperin M.Y."/>
            <person name="Jogler C."/>
        </authorList>
    </citation>
    <scope>NUCLEOTIDE SEQUENCE [LARGE SCALE GENOMIC DNA]</scope>
    <source>
        <strain evidence="3 4">Pla52n</strain>
    </source>
</reference>
<dbReference type="RefSeq" id="WP_146522883.1">
    <property type="nucleotide sequence ID" value="NZ_CP151726.1"/>
</dbReference>
<feature type="domain" description="DUF4062" evidence="1">
    <location>
        <begin position="8"/>
        <end position="90"/>
    </location>
</feature>
<feature type="domain" description="Prokaryotic YEATS" evidence="2">
    <location>
        <begin position="223"/>
        <end position="286"/>
    </location>
</feature>
<dbReference type="OrthoDB" id="72299at2"/>
<sequence>MTHPPTPVFVSSTFADLQEHRKAVCDALRQGGFLDIAMEYMGARDERPQNVCLRMIAEESDYFVGIYAHRYGYVPDDSGVSITEAEYHAAGNSDLKRLVYVVDQKTPWIPEYIDSGKHAEKLAQFKGLLGKRHVWKTFTSPDNLAKSVLADLGREVRSAQLKTVDQNSPDSLDASEWTNERPTRYQRRRFTELVHVIEPSSKPNQEYDILIYLFRHRPDNAGSPFGLDDVTKAEFLLGPSWKNRVFACDNDGGYIGIKVSAFGTFLCLCRVTFANGETAILDRYIDFESDGTPQRNERTMS</sequence>
<dbReference type="EMBL" id="SJPN01000009">
    <property type="protein sequence ID" value="TWT93262.1"/>
    <property type="molecule type" value="Genomic_DNA"/>
</dbReference>
<dbReference type="Pfam" id="PF13271">
    <property type="entry name" value="DUF4062"/>
    <property type="match status" value="1"/>
</dbReference>
<organism evidence="3 4">
    <name type="scientific">Stieleria varia</name>
    <dbReference type="NCBI Taxonomy" id="2528005"/>
    <lineage>
        <taxon>Bacteria</taxon>
        <taxon>Pseudomonadati</taxon>
        <taxon>Planctomycetota</taxon>
        <taxon>Planctomycetia</taxon>
        <taxon>Pirellulales</taxon>
        <taxon>Pirellulaceae</taxon>
        <taxon>Stieleria</taxon>
    </lineage>
</organism>
<dbReference type="InterPro" id="IPR025139">
    <property type="entry name" value="DUF4062"/>
</dbReference>
<evidence type="ECO:0000259" key="1">
    <source>
        <dbReference type="Pfam" id="PF13271"/>
    </source>
</evidence>
<evidence type="ECO:0000259" key="2">
    <source>
        <dbReference type="Pfam" id="PF20305"/>
    </source>
</evidence>
<comment type="caution">
    <text evidence="3">The sequence shown here is derived from an EMBL/GenBank/DDBJ whole genome shotgun (WGS) entry which is preliminary data.</text>
</comment>
<name>A0A5C6A0B4_9BACT</name>
<accession>A0A5C6A0B4</accession>
<dbReference type="Pfam" id="PF20305">
    <property type="entry name" value="pYEATS"/>
    <property type="match status" value="1"/>
</dbReference>
<dbReference type="AlphaFoldDB" id="A0A5C6A0B4"/>
<dbReference type="Proteomes" id="UP000320176">
    <property type="component" value="Unassembled WGS sequence"/>
</dbReference>
<proteinExistence type="predicted"/>
<dbReference type="InterPro" id="IPR046888">
    <property type="entry name" value="pYEATS"/>
</dbReference>
<protein>
    <submittedName>
        <fullName evidence="3">Uncharacterized protein</fullName>
    </submittedName>
</protein>
<evidence type="ECO:0000313" key="4">
    <source>
        <dbReference type="Proteomes" id="UP000320176"/>
    </source>
</evidence>